<evidence type="ECO:0000256" key="3">
    <source>
        <dbReference type="ARBA" id="ARBA00022475"/>
    </source>
</evidence>
<keyword evidence="4 7" id="KW-0812">Transmembrane</keyword>
<protein>
    <submittedName>
        <fullName evidence="8">MFS transporter</fullName>
    </submittedName>
</protein>
<dbReference type="SUPFAM" id="SSF103473">
    <property type="entry name" value="MFS general substrate transporter"/>
    <property type="match status" value="1"/>
</dbReference>
<feature type="transmembrane region" description="Helical" evidence="7">
    <location>
        <begin position="287"/>
        <end position="305"/>
    </location>
</feature>
<comment type="caution">
    <text evidence="8">The sequence shown here is derived from an EMBL/GenBank/DDBJ whole genome shotgun (WGS) entry which is preliminary data.</text>
</comment>
<evidence type="ECO:0000256" key="6">
    <source>
        <dbReference type="ARBA" id="ARBA00023136"/>
    </source>
</evidence>
<sequence length="441" mass="45489">MSDESATLQPAGPVPSLRLLDQHDYLRLLLARVGGTSANQMLMVALGWQMYDLTGSAWELGLVGLVQFLPALLLTLPAGHLVDQHDRRHLLSLSFCLQAVVAGLLMTASAGHWIGPQWILWLSALLGVARAIQMPSLQALTPSLVPAALLPRAVAASSSTMQAAIVAGPALGGVLYATGPWLLTRLGGLSQGTDAAHWGAALVYAVSLVLLGFATVAVLAIRHRARPAGTGAPGWDSLTAGVRFIAGNPVVLGAISLDLFAVLLGGATALLPIFARDILHTGPEGLGLLRSAPALGAVAVGVALARRPIERHAGRWLLAAVAVFGLATLGFGLARSFGLAFLMLAVSGAADMFSVVIRQSLVQLETPDDMRGRVGAVNSVFIGASNQLGEFESGATAAWLGPVGSVLLGGAGTLVVVAAWVKLFPALATRDRLQPAAHKVA</sequence>
<keyword evidence="9" id="KW-1185">Reference proteome</keyword>
<feature type="transmembrane region" description="Helical" evidence="7">
    <location>
        <begin position="198"/>
        <end position="221"/>
    </location>
</feature>
<keyword evidence="2" id="KW-0813">Transport</keyword>
<keyword evidence="5 7" id="KW-1133">Transmembrane helix</keyword>
<dbReference type="PANTHER" id="PTHR23513">
    <property type="entry name" value="INTEGRAL MEMBRANE EFFLUX PROTEIN-RELATED"/>
    <property type="match status" value="1"/>
</dbReference>
<keyword evidence="6 7" id="KW-0472">Membrane</keyword>
<evidence type="ECO:0000256" key="2">
    <source>
        <dbReference type="ARBA" id="ARBA00022448"/>
    </source>
</evidence>
<reference evidence="8 9" key="1">
    <citation type="submission" date="2024-04" db="EMBL/GenBank/DDBJ databases">
        <title>Novel species of the genus Ideonella isolated from streams.</title>
        <authorList>
            <person name="Lu H."/>
        </authorList>
    </citation>
    <scope>NUCLEOTIDE SEQUENCE [LARGE SCALE GENOMIC DNA]</scope>
    <source>
        <strain evidence="8 9">LYT19W</strain>
    </source>
</reference>
<evidence type="ECO:0000313" key="8">
    <source>
        <dbReference type="EMBL" id="MEK8045835.1"/>
    </source>
</evidence>
<feature type="transmembrane region" description="Helical" evidence="7">
    <location>
        <begin position="317"/>
        <end position="346"/>
    </location>
</feature>
<keyword evidence="3" id="KW-1003">Cell membrane</keyword>
<dbReference type="Proteomes" id="UP001379945">
    <property type="component" value="Unassembled WGS sequence"/>
</dbReference>
<feature type="transmembrane region" description="Helical" evidence="7">
    <location>
        <begin position="28"/>
        <end position="51"/>
    </location>
</feature>
<dbReference type="EMBL" id="JBBUTI010000004">
    <property type="protein sequence ID" value="MEK8045835.1"/>
    <property type="molecule type" value="Genomic_DNA"/>
</dbReference>
<feature type="transmembrane region" description="Helical" evidence="7">
    <location>
        <begin position="57"/>
        <end position="78"/>
    </location>
</feature>
<gene>
    <name evidence="8" type="ORF">AACH00_05685</name>
</gene>
<organism evidence="8 9">
    <name type="scientific">Ideonella margarita</name>
    <dbReference type="NCBI Taxonomy" id="2984191"/>
    <lineage>
        <taxon>Bacteria</taxon>
        <taxon>Pseudomonadati</taxon>
        <taxon>Pseudomonadota</taxon>
        <taxon>Betaproteobacteria</taxon>
        <taxon>Burkholderiales</taxon>
        <taxon>Sphaerotilaceae</taxon>
        <taxon>Ideonella</taxon>
    </lineage>
</organism>
<proteinExistence type="predicted"/>
<feature type="transmembrane region" description="Helical" evidence="7">
    <location>
        <begin position="114"/>
        <end position="132"/>
    </location>
</feature>
<dbReference type="PANTHER" id="PTHR23513:SF9">
    <property type="entry name" value="ENTEROBACTIN EXPORTER ENTS"/>
    <property type="match status" value="1"/>
</dbReference>
<feature type="transmembrane region" description="Helical" evidence="7">
    <location>
        <begin position="250"/>
        <end position="275"/>
    </location>
</feature>
<dbReference type="InterPro" id="IPR010290">
    <property type="entry name" value="TM_effector"/>
</dbReference>
<name>A0ABU9C1U3_9BURK</name>
<dbReference type="RefSeq" id="WP_341398121.1">
    <property type="nucleotide sequence ID" value="NZ_JBBUTI010000004.1"/>
</dbReference>
<evidence type="ECO:0000256" key="1">
    <source>
        <dbReference type="ARBA" id="ARBA00004651"/>
    </source>
</evidence>
<dbReference type="CDD" id="cd06173">
    <property type="entry name" value="MFS_MefA_like"/>
    <property type="match status" value="1"/>
</dbReference>
<evidence type="ECO:0000256" key="5">
    <source>
        <dbReference type="ARBA" id="ARBA00022989"/>
    </source>
</evidence>
<dbReference type="Gene3D" id="1.20.1250.20">
    <property type="entry name" value="MFS general substrate transporter like domains"/>
    <property type="match status" value="1"/>
</dbReference>
<dbReference type="Pfam" id="PF05977">
    <property type="entry name" value="MFS_3"/>
    <property type="match status" value="1"/>
</dbReference>
<feature type="transmembrane region" description="Helical" evidence="7">
    <location>
        <begin position="153"/>
        <end position="178"/>
    </location>
</feature>
<feature type="transmembrane region" description="Helical" evidence="7">
    <location>
        <begin position="90"/>
        <end position="108"/>
    </location>
</feature>
<dbReference type="InterPro" id="IPR036259">
    <property type="entry name" value="MFS_trans_sf"/>
</dbReference>
<feature type="transmembrane region" description="Helical" evidence="7">
    <location>
        <begin position="399"/>
        <end position="421"/>
    </location>
</feature>
<accession>A0ABU9C1U3</accession>
<comment type="subcellular location">
    <subcellularLocation>
        <location evidence="1">Cell membrane</location>
        <topology evidence="1">Multi-pass membrane protein</topology>
    </subcellularLocation>
</comment>
<evidence type="ECO:0000256" key="7">
    <source>
        <dbReference type="SAM" id="Phobius"/>
    </source>
</evidence>
<evidence type="ECO:0000256" key="4">
    <source>
        <dbReference type="ARBA" id="ARBA00022692"/>
    </source>
</evidence>
<evidence type="ECO:0000313" key="9">
    <source>
        <dbReference type="Proteomes" id="UP001379945"/>
    </source>
</evidence>